<dbReference type="GO" id="GO:0030983">
    <property type="term" value="F:mismatched DNA binding"/>
    <property type="evidence" value="ECO:0007669"/>
    <property type="project" value="InterPro"/>
</dbReference>
<evidence type="ECO:0000256" key="3">
    <source>
        <dbReference type="ARBA" id="ARBA00023125"/>
    </source>
</evidence>
<dbReference type="GO" id="GO:0006298">
    <property type="term" value="P:mismatch repair"/>
    <property type="evidence" value="ECO:0007669"/>
    <property type="project" value="InterPro"/>
</dbReference>
<dbReference type="SMART" id="SM00534">
    <property type="entry name" value="MUTSac"/>
    <property type="match status" value="1"/>
</dbReference>
<evidence type="ECO:0000313" key="7">
    <source>
        <dbReference type="Proteomes" id="UP000619457"/>
    </source>
</evidence>
<gene>
    <name evidence="6" type="ORF">GCM10007049_11260</name>
</gene>
<keyword evidence="1" id="KW-0547">Nucleotide-binding</keyword>
<dbReference type="RefSeq" id="WP_018472342.1">
    <property type="nucleotide sequence ID" value="NZ_BMWX01000002.1"/>
</dbReference>
<reference evidence="6" key="1">
    <citation type="journal article" date="2014" name="Int. J. Syst. Evol. Microbiol.">
        <title>Complete genome sequence of Corynebacterium casei LMG S-19264T (=DSM 44701T), isolated from a smear-ripened cheese.</title>
        <authorList>
            <consortium name="US DOE Joint Genome Institute (JGI-PGF)"/>
            <person name="Walter F."/>
            <person name="Albersmeier A."/>
            <person name="Kalinowski J."/>
            <person name="Ruckert C."/>
        </authorList>
    </citation>
    <scope>NUCLEOTIDE SEQUENCE</scope>
    <source>
        <strain evidence="6">KCTC 12368</strain>
    </source>
</reference>
<evidence type="ECO:0000313" key="6">
    <source>
        <dbReference type="EMBL" id="GGZ20432.1"/>
    </source>
</evidence>
<dbReference type="Proteomes" id="UP000619457">
    <property type="component" value="Unassembled WGS sequence"/>
</dbReference>
<dbReference type="SUPFAM" id="SSF52540">
    <property type="entry name" value="P-loop containing nucleoside triphosphate hydrolases"/>
    <property type="match status" value="1"/>
</dbReference>
<dbReference type="Gene3D" id="3.40.50.300">
    <property type="entry name" value="P-loop containing nucleotide triphosphate hydrolases"/>
    <property type="match status" value="1"/>
</dbReference>
<dbReference type="SUPFAM" id="SSF48334">
    <property type="entry name" value="DNA repair protein MutS, domain III"/>
    <property type="match status" value="1"/>
</dbReference>
<dbReference type="InterPro" id="IPR045076">
    <property type="entry name" value="MutS"/>
</dbReference>
<keyword evidence="4" id="KW-1133">Transmembrane helix</keyword>
<evidence type="ECO:0000259" key="5">
    <source>
        <dbReference type="SMART" id="SM00534"/>
    </source>
</evidence>
<feature type="transmembrane region" description="Helical" evidence="4">
    <location>
        <begin position="316"/>
        <end position="335"/>
    </location>
</feature>
<keyword evidence="7" id="KW-1185">Reference proteome</keyword>
<keyword evidence="4" id="KW-0812">Transmembrane</keyword>
<sequence>MKIDLRTDSPKEDLVICKRKMASLSIARLFVFLALGATFIIGVTEIRPILLLFVPLSALFIYLIILYNAQKDRAAFLNSLLEMEKESSFRQERMLDSLDQGNEFMDKNHPYCNDLDLFGSHSLFQLINHTVNKGGRNLLAQWMKAATEPVLAEKRFSAIKELAGKNLFVRNFEAIGRSFLKEEKTKSQFYSWLEEPIAWKSWYWLPMILGPVGGISLLSAWLFTGINGNLISLWILIGIPLLGLIFKPLLQAAKSMPNEGDLKTYALWTSEIEKLNFHHPYNKSLQAPFVQEDYKASEALKFLEQRSFMIQNRINLMYLIFNLLFWVDFWVLFGIEKWKKKYAHQVHNWESNFAEWQVMSSLASFTNEEGISCAISWNSKGTIHVENLKHPLINPSKCIGNDFSLSETQQLSLLTGSNMSGKTTFMRTLGINMVLANLGLSPFAEKFECSSFQLFTSMRNSDNLGESVSSFYAELARIKNLLDRVENQEPILFLLDEILKGTNTVDRIMGSEALIRQLVKTPSKGIISTHDIELAELSDKINGLVNFSFHSEIKDKEILFDYKIKKGPCPSFNAHKLMELMGIRFETFT</sequence>
<dbReference type="GO" id="GO:0140664">
    <property type="term" value="F:ATP-dependent DNA damage sensor activity"/>
    <property type="evidence" value="ECO:0007669"/>
    <property type="project" value="InterPro"/>
</dbReference>
<feature type="transmembrane region" description="Helical" evidence="4">
    <location>
        <begin position="21"/>
        <end position="43"/>
    </location>
</feature>
<feature type="transmembrane region" description="Helical" evidence="4">
    <location>
        <begin position="230"/>
        <end position="250"/>
    </location>
</feature>
<keyword evidence="4" id="KW-0472">Membrane</keyword>
<feature type="transmembrane region" description="Helical" evidence="4">
    <location>
        <begin position="202"/>
        <end position="224"/>
    </location>
</feature>
<keyword evidence="2" id="KW-0067">ATP-binding</keyword>
<evidence type="ECO:0000256" key="1">
    <source>
        <dbReference type="ARBA" id="ARBA00022741"/>
    </source>
</evidence>
<dbReference type="Pfam" id="PF00488">
    <property type="entry name" value="MutS_V"/>
    <property type="match status" value="1"/>
</dbReference>
<proteinExistence type="predicted"/>
<evidence type="ECO:0000256" key="4">
    <source>
        <dbReference type="SAM" id="Phobius"/>
    </source>
</evidence>
<organism evidence="6 7">
    <name type="scientific">Echinicola pacifica</name>
    <dbReference type="NCBI Taxonomy" id="346377"/>
    <lineage>
        <taxon>Bacteria</taxon>
        <taxon>Pseudomonadati</taxon>
        <taxon>Bacteroidota</taxon>
        <taxon>Cytophagia</taxon>
        <taxon>Cytophagales</taxon>
        <taxon>Cyclobacteriaceae</taxon>
        <taxon>Echinicola</taxon>
    </lineage>
</organism>
<name>A0A918PRP8_9BACT</name>
<dbReference type="PANTHER" id="PTHR11361">
    <property type="entry name" value="DNA MISMATCH REPAIR PROTEIN MUTS FAMILY MEMBER"/>
    <property type="match status" value="1"/>
</dbReference>
<dbReference type="AlphaFoldDB" id="A0A918PRP8"/>
<keyword evidence="3" id="KW-0238">DNA-binding</keyword>
<dbReference type="GO" id="GO:0005524">
    <property type="term" value="F:ATP binding"/>
    <property type="evidence" value="ECO:0007669"/>
    <property type="project" value="UniProtKB-KW"/>
</dbReference>
<dbReference type="PANTHER" id="PTHR11361:SF99">
    <property type="entry name" value="DNA MISMATCH REPAIR PROTEIN"/>
    <property type="match status" value="1"/>
</dbReference>
<dbReference type="InterPro" id="IPR027417">
    <property type="entry name" value="P-loop_NTPase"/>
</dbReference>
<dbReference type="GO" id="GO:0005829">
    <property type="term" value="C:cytosol"/>
    <property type="evidence" value="ECO:0007669"/>
    <property type="project" value="TreeGrafter"/>
</dbReference>
<dbReference type="InterPro" id="IPR036187">
    <property type="entry name" value="DNA_mismatch_repair_MutS_sf"/>
</dbReference>
<evidence type="ECO:0000256" key="2">
    <source>
        <dbReference type="ARBA" id="ARBA00022840"/>
    </source>
</evidence>
<dbReference type="EMBL" id="BMWX01000002">
    <property type="protein sequence ID" value="GGZ20432.1"/>
    <property type="molecule type" value="Genomic_DNA"/>
</dbReference>
<comment type="caution">
    <text evidence="6">The sequence shown here is derived from an EMBL/GenBank/DDBJ whole genome shotgun (WGS) entry which is preliminary data.</text>
</comment>
<dbReference type="InterPro" id="IPR000432">
    <property type="entry name" value="DNA_mismatch_repair_MutS_C"/>
</dbReference>
<protein>
    <submittedName>
        <fullName evidence="6">DNA mismatch repair protein</fullName>
    </submittedName>
</protein>
<accession>A0A918PRP8</accession>
<dbReference type="Gene3D" id="1.10.1420.10">
    <property type="match status" value="1"/>
</dbReference>
<feature type="domain" description="DNA mismatch repair proteins mutS family" evidence="5">
    <location>
        <begin position="409"/>
        <end position="582"/>
    </location>
</feature>
<feature type="transmembrane region" description="Helical" evidence="4">
    <location>
        <begin position="49"/>
        <end position="69"/>
    </location>
</feature>
<reference evidence="6" key="2">
    <citation type="submission" date="2020-09" db="EMBL/GenBank/DDBJ databases">
        <authorList>
            <person name="Sun Q."/>
            <person name="Kim S."/>
        </authorList>
    </citation>
    <scope>NUCLEOTIDE SEQUENCE</scope>
    <source>
        <strain evidence="6">KCTC 12368</strain>
    </source>
</reference>